<sequence>MVKLSAFTLVEMLLIIAIMGVIVGLSAPVVRLSQISNNLDLAALTTTQAIKRAQLLSMAVAEDSNWGLNAGTSSLIIFKGANFATRDINFDEVWDMPSGTSVTSTASIVFNKTRGDCITPGQLFVSSVNNATKILVINSKGTVEY</sequence>
<dbReference type="InterPro" id="IPR045584">
    <property type="entry name" value="Pilin-like"/>
</dbReference>
<dbReference type="Gene3D" id="3.30.700.10">
    <property type="entry name" value="Glycoprotein, Type 4 Pilin"/>
    <property type="match status" value="1"/>
</dbReference>
<dbReference type="SUPFAM" id="SSF54523">
    <property type="entry name" value="Pili subunits"/>
    <property type="match status" value="1"/>
</dbReference>
<gene>
    <name evidence="2" type="ORF">COT94_02335</name>
</gene>
<reference evidence="3" key="1">
    <citation type="submission" date="2017-09" db="EMBL/GenBank/DDBJ databases">
        <title>Depth-based differentiation of microbial function through sediment-hosted aquifers and enrichment of novel symbionts in the deep terrestrial subsurface.</title>
        <authorList>
            <person name="Probst A.J."/>
            <person name="Ladd B."/>
            <person name="Jarett J.K."/>
            <person name="Geller-Mcgrath D.E."/>
            <person name="Sieber C.M.K."/>
            <person name="Emerson J.B."/>
            <person name="Anantharaman K."/>
            <person name="Thomas B.C."/>
            <person name="Malmstrom R."/>
            <person name="Stieglmeier M."/>
            <person name="Klingl A."/>
            <person name="Woyke T."/>
            <person name="Ryan C.M."/>
            <person name="Banfield J.F."/>
        </authorList>
    </citation>
    <scope>NUCLEOTIDE SEQUENCE [LARGE SCALE GENOMIC DNA]</scope>
</reference>
<dbReference type="Proteomes" id="UP000228533">
    <property type="component" value="Unassembled WGS sequence"/>
</dbReference>
<name>A0A2M6WTG1_9BACT</name>
<organism evidence="2 3">
    <name type="scientific">Candidatus Falkowbacteria bacterium CG10_big_fil_rev_8_21_14_0_10_37_14</name>
    <dbReference type="NCBI Taxonomy" id="1974561"/>
    <lineage>
        <taxon>Bacteria</taxon>
        <taxon>Candidatus Falkowiibacteriota</taxon>
    </lineage>
</organism>
<dbReference type="AlphaFoldDB" id="A0A2M6WTG1"/>
<evidence type="ECO:0008006" key="4">
    <source>
        <dbReference type="Google" id="ProtNLM"/>
    </source>
</evidence>
<dbReference type="EMBL" id="PFAM01000013">
    <property type="protein sequence ID" value="PIT96078.1"/>
    <property type="molecule type" value="Genomic_DNA"/>
</dbReference>
<accession>A0A2M6WTG1</accession>
<comment type="caution">
    <text evidence="2">The sequence shown here is derived from an EMBL/GenBank/DDBJ whole genome shotgun (WGS) entry which is preliminary data.</text>
</comment>
<protein>
    <recommendedName>
        <fullName evidence="4">General secretion pathway GspH domain-containing protein</fullName>
    </recommendedName>
</protein>
<evidence type="ECO:0000256" key="1">
    <source>
        <dbReference type="SAM" id="Phobius"/>
    </source>
</evidence>
<proteinExistence type="predicted"/>
<keyword evidence="1" id="KW-0472">Membrane</keyword>
<keyword evidence="1" id="KW-1133">Transmembrane helix</keyword>
<evidence type="ECO:0000313" key="3">
    <source>
        <dbReference type="Proteomes" id="UP000228533"/>
    </source>
</evidence>
<evidence type="ECO:0000313" key="2">
    <source>
        <dbReference type="EMBL" id="PIT96078.1"/>
    </source>
</evidence>
<keyword evidence="1" id="KW-0812">Transmembrane</keyword>
<feature type="transmembrane region" description="Helical" evidence="1">
    <location>
        <begin position="6"/>
        <end position="30"/>
    </location>
</feature>